<dbReference type="AlphaFoldDB" id="A0A7T5JPT1"/>
<dbReference type="KEGG" id="bcop:JD108_07775"/>
<evidence type="ECO:0000313" key="3">
    <source>
        <dbReference type="Proteomes" id="UP000595847"/>
    </source>
</evidence>
<reference evidence="2" key="2">
    <citation type="submission" date="2021-04" db="EMBL/GenBank/DDBJ databases">
        <title>Brevibacillus composti FJAT-54423, complete genome.</title>
        <authorList>
            <person name="Tang R."/>
        </authorList>
    </citation>
    <scope>NUCLEOTIDE SEQUENCE</scope>
    <source>
        <strain evidence="2">FJAT-54424</strain>
    </source>
</reference>
<proteinExistence type="predicted"/>
<gene>
    <name evidence="1" type="ORF">JD108_07775</name>
    <name evidence="2" type="ORF">KDJ56_07455</name>
</gene>
<dbReference type="EMBL" id="CP073708">
    <property type="protein sequence ID" value="QUO42789.1"/>
    <property type="molecule type" value="Genomic_DNA"/>
</dbReference>
<evidence type="ECO:0000313" key="4">
    <source>
        <dbReference type="Proteomes" id="UP000677234"/>
    </source>
</evidence>
<sequence length="116" mass="12732">MLTWSKFCLGKKEQEEKEAILLLVSAAFATMEAKISRLAYRAKEKPSLGNGFCKGLFTKSRIADSFVVKSGVCANPAHSAKSKGKQTAYATAYDQILVSGRGAKLAWLLYWKSYTA</sequence>
<dbReference type="Proteomes" id="UP000595847">
    <property type="component" value="Chromosome"/>
</dbReference>
<dbReference type="EMBL" id="CP066308">
    <property type="protein sequence ID" value="QQE75763.1"/>
    <property type="molecule type" value="Genomic_DNA"/>
</dbReference>
<organism evidence="1 3">
    <name type="scientific">Brevibacillus composti</name>
    <dbReference type="NCBI Taxonomy" id="2796470"/>
    <lineage>
        <taxon>Bacteria</taxon>
        <taxon>Bacillati</taxon>
        <taxon>Bacillota</taxon>
        <taxon>Bacilli</taxon>
        <taxon>Bacillales</taxon>
        <taxon>Paenibacillaceae</taxon>
        <taxon>Brevibacillus</taxon>
    </lineage>
</organism>
<dbReference type="Proteomes" id="UP000677234">
    <property type="component" value="Chromosome"/>
</dbReference>
<evidence type="ECO:0000313" key="2">
    <source>
        <dbReference type="EMBL" id="QUO42789.1"/>
    </source>
</evidence>
<name>A0A7T5JPT1_9BACL</name>
<accession>A0A7T5JPT1</accession>
<protein>
    <submittedName>
        <fullName evidence="1">Uncharacterized protein</fullName>
    </submittedName>
</protein>
<reference evidence="1 3" key="1">
    <citation type="submission" date="2020-12" db="EMBL/GenBank/DDBJ databases">
        <title>strain FJAT-54423T represents a novel species of the genus Brevibacillus.</title>
        <authorList>
            <person name="Tang R."/>
        </authorList>
    </citation>
    <scope>NUCLEOTIDE SEQUENCE [LARGE SCALE GENOMIC DNA]</scope>
    <source>
        <strain evidence="1 3">FJAT-54423</strain>
    </source>
</reference>
<dbReference type="RefSeq" id="WP_198829277.1">
    <property type="nucleotide sequence ID" value="NZ_CP066308.1"/>
</dbReference>
<evidence type="ECO:0000313" key="1">
    <source>
        <dbReference type="EMBL" id="QQE75763.1"/>
    </source>
</evidence>
<keyword evidence="4" id="KW-1185">Reference proteome</keyword>